<protein>
    <submittedName>
        <fullName evidence="2">Uncharacterized protein</fullName>
    </submittedName>
</protein>
<dbReference type="AlphaFoldDB" id="A0A5M3VP35"/>
<feature type="region of interest" description="Disordered" evidence="1">
    <location>
        <begin position="1"/>
        <end position="29"/>
    </location>
</feature>
<gene>
    <name evidence="2" type="ORF">Acor_02850</name>
</gene>
<accession>A0A5M3VP35</accession>
<evidence type="ECO:0000313" key="3">
    <source>
        <dbReference type="Proteomes" id="UP000334990"/>
    </source>
</evidence>
<organism evidence="2 3">
    <name type="scientific">Acrocarpospora corrugata</name>
    <dbReference type="NCBI Taxonomy" id="35763"/>
    <lineage>
        <taxon>Bacteria</taxon>
        <taxon>Bacillati</taxon>
        <taxon>Actinomycetota</taxon>
        <taxon>Actinomycetes</taxon>
        <taxon>Streptosporangiales</taxon>
        <taxon>Streptosporangiaceae</taxon>
        <taxon>Acrocarpospora</taxon>
    </lineage>
</organism>
<reference evidence="2 3" key="1">
    <citation type="submission" date="2019-10" db="EMBL/GenBank/DDBJ databases">
        <title>Whole genome shotgun sequence of Acrocarpospora corrugata NBRC 13972.</title>
        <authorList>
            <person name="Ichikawa N."/>
            <person name="Kimura A."/>
            <person name="Kitahashi Y."/>
            <person name="Komaki H."/>
            <person name="Oguchi A."/>
        </authorList>
    </citation>
    <scope>NUCLEOTIDE SEQUENCE [LARGE SCALE GENOMIC DNA]</scope>
    <source>
        <strain evidence="2 3">NBRC 13972</strain>
    </source>
</reference>
<keyword evidence="3" id="KW-1185">Reference proteome</keyword>
<feature type="compositionally biased region" description="Polar residues" evidence="1">
    <location>
        <begin position="1"/>
        <end position="12"/>
    </location>
</feature>
<sequence length="66" mass="7103">MVPASQAATMTMSAREAAEECHGSSGLRQEMKDVAAGTGSQRRKAAAIPASTGMWRPVVWVSWVRR</sequence>
<evidence type="ECO:0000313" key="2">
    <source>
        <dbReference type="EMBL" id="GER98223.1"/>
    </source>
</evidence>
<dbReference type="Proteomes" id="UP000334990">
    <property type="component" value="Unassembled WGS sequence"/>
</dbReference>
<evidence type="ECO:0000256" key="1">
    <source>
        <dbReference type="SAM" id="MobiDB-lite"/>
    </source>
</evidence>
<dbReference type="EMBL" id="BLAD01000035">
    <property type="protein sequence ID" value="GER98223.1"/>
    <property type="molecule type" value="Genomic_DNA"/>
</dbReference>
<name>A0A5M3VP35_9ACTN</name>
<comment type="caution">
    <text evidence="2">The sequence shown here is derived from an EMBL/GenBank/DDBJ whole genome shotgun (WGS) entry which is preliminary data.</text>
</comment>
<proteinExistence type="predicted"/>